<dbReference type="InterPro" id="IPR007219">
    <property type="entry name" value="XnlR_reg_dom"/>
</dbReference>
<dbReference type="InterPro" id="IPR050987">
    <property type="entry name" value="AtrR-like"/>
</dbReference>
<evidence type="ECO:0000256" key="1">
    <source>
        <dbReference type="ARBA" id="ARBA00023242"/>
    </source>
</evidence>
<gene>
    <name evidence="4" type="ORF">QQX98_009579</name>
</gene>
<dbReference type="EMBL" id="JAZAVJ010000193">
    <property type="protein sequence ID" value="KAK7408266.1"/>
    <property type="molecule type" value="Genomic_DNA"/>
</dbReference>
<dbReference type="PANTHER" id="PTHR46910:SF5">
    <property type="entry name" value="ZN(II)2CYS6 TRANSCRIPTION FACTOR (EUROFUNG)"/>
    <property type="match status" value="1"/>
</dbReference>
<evidence type="ECO:0000256" key="2">
    <source>
        <dbReference type="SAM" id="MobiDB-lite"/>
    </source>
</evidence>
<dbReference type="SMART" id="SM00906">
    <property type="entry name" value="Fungal_trans"/>
    <property type="match status" value="1"/>
</dbReference>
<dbReference type="CDD" id="cd12148">
    <property type="entry name" value="fungal_TF_MHR"/>
    <property type="match status" value="1"/>
</dbReference>
<accession>A0ABR1GSB1</accession>
<protein>
    <recommendedName>
        <fullName evidence="3">Xylanolytic transcriptional activator regulatory domain-containing protein</fullName>
    </recommendedName>
</protein>
<feature type="region of interest" description="Disordered" evidence="2">
    <location>
        <begin position="1"/>
        <end position="26"/>
    </location>
</feature>
<keyword evidence="1" id="KW-0539">Nucleus</keyword>
<proteinExistence type="predicted"/>
<evidence type="ECO:0000313" key="4">
    <source>
        <dbReference type="EMBL" id="KAK7408266.1"/>
    </source>
</evidence>
<dbReference type="Proteomes" id="UP001498476">
    <property type="component" value="Unassembled WGS sequence"/>
</dbReference>
<feature type="region of interest" description="Disordered" evidence="2">
    <location>
        <begin position="72"/>
        <end position="132"/>
    </location>
</feature>
<feature type="domain" description="Xylanolytic transcriptional activator regulatory" evidence="3">
    <location>
        <begin position="332"/>
        <end position="405"/>
    </location>
</feature>
<dbReference type="PANTHER" id="PTHR46910">
    <property type="entry name" value="TRANSCRIPTION FACTOR PDR1"/>
    <property type="match status" value="1"/>
</dbReference>
<keyword evidence="5" id="KW-1185">Reference proteome</keyword>
<evidence type="ECO:0000259" key="3">
    <source>
        <dbReference type="SMART" id="SM00906"/>
    </source>
</evidence>
<reference evidence="4 5" key="1">
    <citation type="journal article" date="2025" name="Microbiol. Resour. Announc.">
        <title>Draft genome sequences for Neonectria magnoliae and Neonectria punicea, canker pathogens of Liriodendron tulipifera and Acer saccharum in West Virginia.</title>
        <authorList>
            <person name="Petronek H.M."/>
            <person name="Kasson M.T."/>
            <person name="Metheny A.M."/>
            <person name="Stauder C.M."/>
            <person name="Lovett B."/>
            <person name="Lynch S.C."/>
            <person name="Garnas J.R."/>
            <person name="Kasson L.R."/>
            <person name="Stajich J.E."/>
        </authorList>
    </citation>
    <scope>NUCLEOTIDE SEQUENCE [LARGE SCALE GENOMIC DNA]</scope>
    <source>
        <strain evidence="4 5">NRRL 64653</strain>
    </source>
</reference>
<dbReference type="Pfam" id="PF04082">
    <property type="entry name" value="Fungal_trans"/>
    <property type="match status" value="1"/>
</dbReference>
<feature type="compositionally biased region" description="Low complexity" evidence="2">
    <location>
        <begin position="79"/>
        <end position="111"/>
    </location>
</feature>
<comment type="caution">
    <text evidence="4">The sequence shown here is derived from an EMBL/GenBank/DDBJ whole genome shotgun (WGS) entry which is preliminary data.</text>
</comment>
<organism evidence="4 5">
    <name type="scientific">Neonectria punicea</name>
    <dbReference type="NCBI Taxonomy" id="979145"/>
    <lineage>
        <taxon>Eukaryota</taxon>
        <taxon>Fungi</taxon>
        <taxon>Dikarya</taxon>
        <taxon>Ascomycota</taxon>
        <taxon>Pezizomycotina</taxon>
        <taxon>Sordariomycetes</taxon>
        <taxon>Hypocreomycetidae</taxon>
        <taxon>Hypocreales</taxon>
        <taxon>Nectriaceae</taxon>
        <taxon>Neonectria</taxon>
    </lineage>
</organism>
<sequence>MSSVPGPHSDDEDMSEDRHQREQDAVAIENFACENCRQRKHGVLTTNSENKIDHIARKIEELNRTVSQFTLAQSSHGPYSSTSASWLSHSSHPSPYSLEPTATPSSYAPTPLNTSSTLSDHTQTPTSKPEYEGESSLFAHAVFATRFLQNAVNNNPTSEIALEMTSVLDALRNTVDAQKQQTDTLDSLYPNARPLPPGANLQQLPRPSTDKALACLRMAQESARVQALWFMEFQTVGQFTAHFIKVCSPGPATEAELIIVYAGLYWLFLECANVVVDHGLKRGYHEQATLCRDNLETVLYRLPFHLPTTLDNAYALSMAGLYCLQKCKSSAAWTFICMASHQTQALGLHSAMSLHGETPEAKRYKMWLFWLIYTIEKVLALRMGRSSTIRDSDITLPQMSNELSSDSWWTDIFPIWIGMSALQGRIFDEIYSPTSLAEPESVRTPKAQAIAAEAKRLIQASDDLQRAHNETRSQTLGAGLNELLWRADRVTSLSMLTLIYRGIPPDKSASSVFCNDCITTARDALIEHEKCLAILSDRELQSDYFEFYVTWALLQSPFIPFIVVFCHIIETSDSSDLDYLKRLVEVLQSASSNSTSYVICQRHLRIFKALYDVAVKYFEVKAKKAPEAMLGPTGMDMSGYLDPTLSQVPTFGMRAVQTNQQNQNQNQMLGDYNVGMDPPEAELATWFYTNHQMMRMLGDM</sequence>
<evidence type="ECO:0000313" key="5">
    <source>
        <dbReference type="Proteomes" id="UP001498476"/>
    </source>
</evidence>
<name>A0ABR1GSB1_9HYPO</name>
<feature type="compositionally biased region" description="Polar residues" evidence="2">
    <location>
        <begin position="112"/>
        <end position="127"/>
    </location>
</feature>